<dbReference type="Proteomes" id="UP000094070">
    <property type="component" value="Unassembled WGS sequence"/>
</dbReference>
<proteinExistence type="predicted"/>
<dbReference type="EMBL" id="AJYK02000101">
    <property type="protein sequence ID" value="OEF23131.1"/>
    <property type="molecule type" value="Genomic_DNA"/>
</dbReference>
<dbReference type="eggNOG" id="COG1648">
    <property type="taxonomic scope" value="Bacteria"/>
</dbReference>
<keyword evidence="5" id="KW-0627">Porphyrin biosynthesis</keyword>
<dbReference type="Pfam" id="PF13241">
    <property type="entry name" value="NAD_binding_7"/>
    <property type="match status" value="1"/>
</dbReference>
<protein>
    <recommendedName>
        <fullName evidence="2">precorrin-2 dehydrogenase</fullName>
        <ecNumber evidence="2">1.3.1.76</ecNumber>
    </recommendedName>
</protein>
<evidence type="ECO:0000256" key="2">
    <source>
        <dbReference type="ARBA" id="ARBA00012400"/>
    </source>
</evidence>
<dbReference type="Gene3D" id="1.10.8.210">
    <property type="entry name" value="Sirohaem synthase, dimerisation domain"/>
    <property type="match status" value="1"/>
</dbReference>
<dbReference type="OrthoDB" id="9815856at2"/>
<feature type="domain" description="Siroheme synthase central" evidence="8">
    <location>
        <begin position="119"/>
        <end position="145"/>
    </location>
</feature>
<dbReference type="SUPFAM" id="SSF51735">
    <property type="entry name" value="NAD(P)-binding Rossmann-fold domains"/>
    <property type="match status" value="1"/>
</dbReference>
<dbReference type="STRING" id="1188252.A1QC_12810"/>
<dbReference type="Pfam" id="PF14824">
    <property type="entry name" value="Sirohm_synth_M"/>
    <property type="match status" value="1"/>
</dbReference>
<dbReference type="PANTHER" id="PTHR35330">
    <property type="entry name" value="SIROHEME BIOSYNTHESIS PROTEIN MET8"/>
    <property type="match status" value="1"/>
</dbReference>
<dbReference type="InterPro" id="IPR037115">
    <property type="entry name" value="Sirohaem_synt_dimer_dom_sf"/>
</dbReference>
<dbReference type="InterPro" id="IPR036291">
    <property type="entry name" value="NAD(P)-bd_dom_sf"/>
</dbReference>
<dbReference type="SUPFAM" id="SSF75615">
    <property type="entry name" value="Siroheme synthase middle domains-like"/>
    <property type="match status" value="1"/>
</dbReference>
<sequence>MRYFPIFLDLNNKPVLVVGGGEVACRKIDMLLRAGAKVTVVSPKVHPHLQHLAEEQTLLWVKSFYQSDMLVDYIQVWATTDNPELNHRVHDDAKKKNIMVNVVDDKPYCDFITPSMINRGRIQIAVSSGGASPVLIRYLREKLESILPQNLAMLADFGASKRNSIKQELATVDERRKFWERFFSSSQISTVDERSELESLYQDVLNNKELVTGSLTWVEFGQDVEMLSIKSLRLMQESELVLYPENCPFEFVDLCRRDADREQYDDVNQLASLIKQAKADKQRVCVFIEKDSTSMELKLLIGNEVVIKVAQ</sequence>
<dbReference type="AlphaFoldDB" id="A0A1E5DZ58"/>
<dbReference type="InterPro" id="IPR019478">
    <property type="entry name" value="Sirohaem_synthase_dimer_dom"/>
</dbReference>
<name>A0A1E5DZ58_9VIBR</name>
<keyword evidence="10" id="KW-1185">Reference proteome</keyword>
<dbReference type="UniPathway" id="UPA00262">
    <property type="reaction ID" value="UER00222"/>
</dbReference>
<evidence type="ECO:0000256" key="5">
    <source>
        <dbReference type="ARBA" id="ARBA00023244"/>
    </source>
</evidence>
<comment type="caution">
    <text evidence="9">The sequence shown here is derived from an EMBL/GenBank/DDBJ whole genome shotgun (WGS) entry which is preliminary data.</text>
</comment>
<dbReference type="GO" id="GO:0004325">
    <property type="term" value="F:ferrochelatase activity"/>
    <property type="evidence" value="ECO:0007669"/>
    <property type="project" value="InterPro"/>
</dbReference>
<evidence type="ECO:0000256" key="6">
    <source>
        <dbReference type="ARBA" id="ARBA00047561"/>
    </source>
</evidence>
<evidence type="ECO:0000259" key="7">
    <source>
        <dbReference type="Pfam" id="PF10414"/>
    </source>
</evidence>
<organism evidence="9 10">
    <name type="scientific">Vibrio rumoiensis 1S-45</name>
    <dbReference type="NCBI Taxonomy" id="1188252"/>
    <lineage>
        <taxon>Bacteria</taxon>
        <taxon>Pseudomonadati</taxon>
        <taxon>Pseudomonadota</taxon>
        <taxon>Gammaproteobacteria</taxon>
        <taxon>Vibrionales</taxon>
        <taxon>Vibrionaceae</taxon>
        <taxon>Vibrio</taxon>
    </lineage>
</organism>
<evidence type="ECO:0000313" key="10">
    <source>
        <dbReference type="Proteomes" id="UP000094070"/>
    </source>
</evidence>
<evidence type="ECO:0000256" key="4">
    <source>
        <dbReference type="ARBA" id="ARBA00023027"/>
    </source>
</evidence>
<dbReference type="Gene3D" id="3.30.160.110">
    <property type="entry name" value="Siroheme synthase, domain 2"/>
    <property type="match status" value="1"/>
</dbReference>
<feature type="domain" description="Sirohaem synthase dimerisation" evidence="7">
    <location>
        <begin position="151"/>
        <end position="186"/>
    </location>
</feature>
<dbReference type="Pfam" id="PF10414">
    <property type="entry name" value="CysG_dimeriser"/>
    <property type="match status" value="1"/>
</dbReference>
<dbReference type="InterPro" id="IPR028161">
    <property type="entry name" value="Met8-like"/>
</dbReference>
<reference evidence="9 10" key="1">
    <citation type="journal article" date="2012" name="Science">
        <title>Ecological populations of bacteria act as socially cohesive units of antibiotic production and resistance.</title>
        <authorList>
            <person name="Cordero O.X."/>
            <person name="Wildschutte H."/>
            <person name="Kirkup B."/>
            <person name="Proehl S."/>
            <person name="Ngo L."/>
            <person name="Hussain F."/>
            <person name="Le Roux F."/>
            <person name="Mincer T."/>
            <person name="Polz M.F."/>
        </authorList>
    </citation>
    <scope>NUCLEOTIDE SEQUENCE [LARGE SCALE GENOMIC DNA]</scope>
    <source>
        <strain evidence="9 10">1S-45</strain>
    </source>
</reference>
<dbReference type="GO" id="GO:0019354">
    <property type="term" value="P:siroheme biosynthetic process"/>
    <property type="evidence" value="ECO:0007669"/>
    <property type="project" value="UniProtKB-UniPathway"/>
</dbReference>
<dbReference type="InterPro" id="IPR006367">
    <property type="entry name" value="Sirohaem_synthase_N"/>
</dbReference>
<evidence type="ECO:0000256" key="3">
    <source>
        <dbReference type="ARBA" id="ARBA00023002"/>
    </source>
</evidence>
<comment type="catalytic activity">
    <reaction evidence="6">
        <text>precorrin-2 + NAD(+) = sirohydrochlorin + NADH + 2 H(+)</text>
        <dbReference type="Rhea" id="RHEA:15613"/>
        <dbReference type="ChEBI" id="CHEBI:15378"/>
        <dbReference type="ChEBI" id="CHEBI:57540"/>
        <dbReference type="ChEBI" id="CHEBI:57945"/>
        <dbReference type="ChEBI" id="CHEBI:58351"/>
        <dbReference type="ChEBI" id="CHEBI:58827"/>
        <dbReference type="EC" id="1.3.1.76"/>
    </reaction>
</comment>
<comment type="pathway">
    <text evidence="1">Porphyrin-containing compound metabolism; siroheme biosynthesis; sirohydrochlorin from precorrin-2: step 1/1.</text>
</comment>
<dbReference type="EC" id="1.3.1.76" evidence="2"/>
<dbReference type="PANTHER" id="PTHR35330:SF1">
    <property type="entry name" value="SIROHEME BIOSYNTHESIS PROTEIN MET8"/>
    <property type="match status" value="1"/>
</dbReference>
<accession>A0A1E5DZ58</accession>
<dbReference type="GO" id="GO:0043115">
    <property type="term" value="F:precorrin-2 dehydrogenase activity"/>
    <property type="evidence" value="ECO:0007669"/>
    <property type="project" value="UniProtKB-EC"/>
</dbReference>
<evidence type="ECO:0000256" key="1">
    <source>
        <dbReference type="ARBA" id="ARBA00005010"/>
    </source>
</evidence>
<dbReference type="RefSeq" id="WP_026025969.1">
    <property type="nucleotide sequence ID" value="NZ_AJYK02000101.1"/>
</dbReference>
<evidence type="ECO:0000313" key="9">
    <source>
        <dbReference type="EMBL" id="OEF23131.1"/>
    </source>
</evidence>
<keyword evidence="4" id="KW-0520">NAD</keyword>
<dbReference type="Gene3D" id="3.40.50.720">
    <property type="entry name" value="NAD(P)-binding Rossmann-like Domain"/>
    <property type="match status" value="1"/>
</dbReference>
<evidence type="ECO:0000259" key="8">
    <source>
        <dbReference type="Pfam" id="PF14824"/>
    </source>
</evidence>
<keyword evidence="3" id="KW-0560">Oxidoreductase</keyword>
<dbReference type="InterPro" id="IPR028281">
    <property type="entry name" value="Sirohaem_synthase_central"/>
</dbReference>
<gene>
    <name evidence="9" type="ORF">A1QC_12810</name>
</gene>
<dbReference type="NCBIfam" id="TIGR01470">
    <property type="entry name" value="cysG_Nterm"/>
    <property type="match status" value="1"/>
</dbReference>